<evidence type="ECO:0000313" key="1">
    <source>
        <dbReference type="EMBL" id="THU60026.1"/>
    </source>
</evidence>
<protein>
    <submittedName>
        <fullName evidence="1">Uncharacterized protein</fullName>
    </submittedName>
</protein>
<keyword evidence="2" id="KW-1185">Reference proteome</keyword>
<dbReference type="EMBL" id="PYDT01000005">
    <property type="protein sequence ID" value="THU60026.1"/>
    <property type="molecule type" value="Genomic_DNA"/>
</dbReference>
<dbReference type="AlphaFoldDB" id="A0A4V4H6I4"/>
<reference evidence="1 2" key="1">
    <citation type="journal article" date="2019" name="Nat. Plants">
        <title>Genome sequencing of Musa balbisiana reveals subgenome evolution and function divergence in polyploid bananas.</title>
        <authorList>
            <person name="Yao X."/>
        </authorList>
    </citation>
    <scope>NUCLEOTIDE SEQUENCE [LARGE SCALE GENOMIC DNA]</scope>
    <source>
        <strain evidence="2">cv. DH-PKW</strain>
        <tissue evidence="1">Leaves</tissue>
    </source>
</reference>
<comment type="caution">
    <text evidence="1">The sequence shown here is derived from an EMBL/GenBank/DDBJ whole genome shotgun (WGS) entry which is preliminary data.</text>
</comment>
<evidence type="ECO:0000313" key="2">
    <source>
        <dbReference type="Proteomes" id="UP000317650"/>
    </source>
</evidence>
<name>A0A4V4H6I4_MUSBA</name>
<proteinExistence type="predicted"/>
<gene>
    <name evidence="1" type="ORF">C4D60_Mb07t08290</name>
</gene>
<dbReference type="Proteomes" id="UP000317650">
    <property type="component" value="Chromosome 7"/>
</dbReference>
<accession>A0A4V4H6I4</accession>
<sequence>MYFFDTCRRTLGREMEMRCRFGLGAAQIEEHLQAIKAYEANTISSLEAITPYEVPLICRPNLINNSADNKHVCSVNLKNKN</sequence>
<organism evidence="1 2">
    <name type="scientific">Musa balbisiana</name>
    <name type="common">Banana</name>
    <dbReference type="NCBI Taxonomy" id="52838"/>
    <lineage>
        <taxon>Eukaryota</taxon>
        <taxon>Viridiplantae</taxon>
        <taxon>Streptophyta</taxon>
        <taxon>Embryophyta</taxon>
        <taxon>Tracheophyta</taxon>
        <taxon>Spermatophyta</taxon>
        <taxon>Magnoliopsida</taxon>
        <taxon>Liliopsida</taxon>
        <taxon>Zingiberales</taxon>
        <taxon>Musaceae</taxon>
        <taxon>Musa</taxon>
    </lineage>
</organism>